<evidence type="ECO:0000259" key="9">
    <source>
        <dbReference type="Pfam" id="PF21467"/>
    </source>
</evidence>
<dbReference type="SUPFAM" id="SSF51445">
    <property type="entry name" value="(Trans)glycosidases"/>
    <property type="match status" value="1"/>
</dbReference>
<evidence type="ECO:0000256" key="3">
    <source>
        <dbReference type="ARBA" id="ARBA00023295"/>
    </source>
</evidence>
<keyword evidence="2 5" id="KW-0378">Hydrolase</keyword>
<dbReference type="Gene3D" id="3.20.20.80">
    <property type="entry name" value="Glycosidases"/>
    <property type="match status" value="1"/>
</dbReference>
<dbReference type="PANTHER" id="PTHR23421">
    <property type="entry name" value="BETA-GALACTOSIDASE RELATED"/>
    <property type="match status" value="1"/>
</dbReference>
<keyword evidence="11" id="KW-1185">Reference proteome</keyword>
<dbReference type="FunFam" id="2.60.120.260:FF:000049">
    <property type="entry name" value="Beta-galactosidase"/>
    <property type="match status" value="1"/>
</dbReference>
<dbReference type="OrthoDB" id="1657402at2759"/>
<proteinExistence type="inferred from homology"/>
<feature type="domain" description="Beta-galactosidase 1-like first all-beta" evidence="8">
    <location>
        <begin position="402"/>
        <end position="509"/>
    </location>
</feature>
<dbReference type="PIRSF" id="PIRSF006336">
    <property type="entry name" value="B-gal"/>
    <property type="match status" value="1"/>
</dbReference>
<dbReference type="Pfam" id="PF21467">
    <property type="entry name" value="BetaGal_gal-bd"/>
    <property type="match status" value="1"/>
</dbReference>
<dbReference type="SUPFAM" id="SSF49785">
    <property type="entry name" value="Galactose-binding domain-like"/>
    <property type="match status" value="1"/>
</dbReference>
<protein>
    <recommendedName>
        <fullName evidence="5">Beta-galactosidase</fullName>
        <ecNumber evidence="5">3.2.1.23</ecNumber>
    </recommendedName>
</protein>
<dbReference type="FunFam" id="3.20.20.80:FF:000115">
    <property type="entry name" value="Beta-galactosidase"/>
    <property type="match status" value="1"/>
</dbReference>
<keyword evidence="3 5" id="KW-0326">Glycosidase</keyword>
<evidence type="ECO:0000313" key="10">
    <source>
        <dbReference type="EMBL" id="OWF55588.1"/>
    </source>
</evidence>
<accession>A0A210R3L8</accession>
<organism evidence="10 11">
    <name type="scientific">Mizuhopecten yessoensis</name>
    <name type="common">Japanese scallop</name>
    <name type="synonym">Patinopecten yessoensis</name>
    <dbReference type="NCBI Taxonomy" id="6573"/>
    <lineage>
        <taxon>Eukaryota</taxon>
        <taxon>Metazoa</taxon>
        <taxon>Spiralia</taxon>
        <taxon>Lophotrochozoa</taxon>
        <taxon>Mollusca</taxon>
        <taxon>Bivalvia</taxon>
        <taxon>Autobranchia</taxon>
        <taxon>Pteriomorphia</taxon>
        <taxon>Pectinida</taxon>
        <taxon>Pectinoidea</taxon>
        <taxon>Pectinidae</taxon>
        <taxon>Mizuhopecten</taxon>
    </lineage>
</organism>
<dbReference type="InterPro" id="IPR026283">
    <property type="entry name" value="B-gal_1-like"/>
</dbReference>
<feature type="domain" description="Beta-galactosidase galactose-binding" evidence="9">
    <location>
        <begin position="535"/>
        <end position="594"/>
    </location>
</feature>
<dbReference type="STRING" id="6573.A0A210R3L8"/>
<dbReference type="InterPro" id="IPR031330">
    <property type="entry name" value="Gly_Hdrlase_35_cat"/>
</dbReference>
<dbReference type="EMBL" id="NEDP02000586">
    <property type="protein sequence ID" value="OWF55588.1"/>
    <property type="molecule type" value="Genomic_DNA"/>
</dbReference>
<evidence type="ECO:0000256" key="2">
    <source>
        <dbReference type="ARBA" id="ARBA00022801"/>
    </source>
</evidence>
<feature type="domain" description="Glycoside hydrolase 35 catalytic" evidence="7">
    <location>
        <begin position="22"/>
        <end position="337"/>
    </location>
</feature>
<comment type="caution">
    <text evidence="10">The sequence shown here is derived from an EMBL/GenBank/DDBJ whole genome shotgun (WGS) entry which is preliminary data.</text>
</comment>
<dbReference type="Pfam" id="PF21317">
    <property type="entry name" value="BetaGal_ABD_1"/>
    <property type="match status" value="1"/>
</dbReference>
<name>A0A210R3L8_MIZYE</name>
<dbReference type="Pfam" id="PF01301">
    <property type="entry name" value="Glyco_hydro_35"/>
    <property type="match status" value="1"/>
</dbReference>
<dbReference type="Gene3D" id="2.60.120.260">
    <property type="entry name" value="Galactose-binding domain-like"/>
    <property type="match status" value="2"/>
</dbReference>
<sequence>MAETDDRKPYTSSGSLTFRDGEFILDRKPLRILSGTMHYFRVVPEYWEDRLFKMKACGLNTVETYVAWNKHEEHPGKFDFEGILDIRKFVQVAQKVGLYVIFRPGPYICAEWDLGGLPSWLLADENMKIRSNYKPYQEAADRFFAKLLPLVADLQYSKGGPIIAVQVENEFGSYSDEVEHLVFVKELLMKYGMEELFLTSENIFGLKRAAFYQHALPTANFPEMGDGKKLFDMIREWSPDFPLMVMEFWPGWFDHWGQGHKGLAIPLFENCLTGILDAGGSFNMYMFHGGTNFGFMAGANFFTNSTYKPDITSYDYDAPLSEAGDITPKFLRAREIIFEKVLKPLGVSKMPDLPPNTPKTCYGKVPCTHTMSFKHMLTFVKNDIKCSSPIPMELLKIHGGYGQNYGYTLYRTTFPTGKHLQFASPPKDRAQVFVNGVFVHVIDWRNPGLEIDIACSQNTNTLEILVENHGRVNYVEFGLNLLNEERKGLSGDVLIDGKKLESWNIVPLEFDKEFVNSVSQCDKWEATSPSSGNFPALFKATLTIADVPKDTFLCTKGWGKGIVFINGLNLGRFWCVGPQQTLYVPAPLLKQGNNQILIFEQEAPGTTIKFLDTPILDENDQKNVENADKEYPTG</sequence>
<dbReference type="InterPro" id="IPR019801">
    <property type="entry name" value="Glyco_hydro_35_CS"/>
</dbReference>
<evidence type="ECO:0000256" key="4">
    <source>
        <dbReference type="PIRSR" id="PIRSR006336-1"/>
    </source>
</evidence>
<dbReference type="AlphaFoldDB" id="A0A210R3L8"/>
<dbReference type="GO" id="GO:0004565">
    <property type="term" value="F:beta-galactosidase activity"/>
    <property type="evidence" value="ECO:0007669"/>
    <property type="project" value="UniProtKB-EC"/>
</dbReference>
<evidence type="ECO:0000313" key="11">
    <source>
        <dbReference type="Proteomes" id="UP000242188"/>
    </source>
</evidence>
<comment type="catalytic activity">
    <reaction evidence="5">
        <text>Hydrolysis of terminal non-reducing beta-D-galactose residues in beta-D-galactosides.</text>
        <dbReference type="EC" id="3.2.1.23"/>
    </reaction>
</comment>
<dbReference type="InterPro" id="IPR001944">
    <property type="entry name" value="Glycoside_Hdrlase_35"/>
</dbReference>
<feature type="active site" description="Proton donor" evidence="4">
    <location>
        <position position="170"/>
    </location>
</feature>
<gene>
    <name evidence="10" type="ORF">KP79_PYT11318</name>
</gene>
<dbReference type="InterPro" id="IPR048912">
    <property type="entry name" value="BetaGal1-like_ABD1"/>
</dbReference>
<dbReference type="PRINTS" id="PR00742">
    <property type="entry name" value="GLHYDRLASE35"/>
</dbReference>
<feature type="active site" description="Nucleophile" evidence="4">
    <location>
        <position position="247"/>
    </location>
</feature>
<dbReference type="GO" id="GO:0005975">
    <property type="term" value="P:carbohydrate metabolic process"/>
    <property type="evidence" value="ECO:0007669"/>
    <property type="project" value="InterPro"/>
</dbReference>
<dbReference type="EC" id="3.2.1.23" evidence="5"/>
<reference evidence="10 11" key="1">
    <citation type="journal article" date="2017" name="Nat. Ecol. Evol.">
        <title>Scallop genome provides insights into evolution of bilaterian karyotype and development.</title>
        <authorList>
            <person name="Wang S."/>
            <person name="Zhang J."/>
            <person name="Jiao W."/>
            <person name="Li J."/>
            <person name="Xun X."/>
            <person name="Sun Y."/>
            <person name="Guo X."/>
            <person name="Huan P."/>
            <person name="Dong B."/>
            <person name="Zhang L."/>
            <person name="Hu X."/>
            <person name="Sun X."/>
            <person name="Wang J."/>
            <person name="Zhao C."/>
            <person name="Wang Y."/>
            <person name="Wang D."/>
            <person name="Huang X."/>
            <person name="Wang R."/>
            <person name="Lv J."/>
            <person name="Li Y."/>
            <person name="Zhang Z."/>
            <person name="Liu B."/>
            <person name="Lu W."/>
            <person name="Hui Y."/>
            <person name="Liang J."/>
            <person name="Zhou Z."/>
            <person name="Hou R."/>
            <person name="Li X."/>
            <person name="Liu Y."/>
            <person name="Li H."/>
            <person name="Ning X."/>
            <person name="Lin Y."/>
            <person name="Zhao L."/>
            <person name="Xing Q."/>
            <person name="Dou J."/>
            <person name="Li Y."/>
            <person name="Mao J."/>
            <person name="Guo H."/>
            <person name="Dou H."/>
            <person name="Li T."/>
            <person name="Mu C."/>
            <person name="Jiang W."/>
            <person name="Fu Q."/>
            <person name="Fu X."/>
            <person name="Miao Y."/>
            <person name="Liu J."/>
            <person name="Yu Q."/>
            <person name="Li R."/>
            <person name="Liao H."/>
            <person name="Li X."/>
            <person name="Kong Y."/>
            <person name="Jiang Z."/>
            <person name="Chourrout D."/>
            <person name="Li R."/>
            <person name="Bao Z."/>
        </authorList>
    </citation>
    <scope>NUCLEOTIDE SEQUENCE [LARGE SCALE GENOMIC DNA]</scope>
    <source>
        <strain evidence="10 11">PY_sf001</strain>
    </source>
</reference>
<dbReference type="InterPro" id="IPR048913">
    <property type="entry name" value="BetaGal_gal-bd"/>
</dbReference>
<evidence type="ECO:0000256" key="5">
    <source>
        <dbReference type="RuleBase" id="RU000675"/>
    </source>
</evidence>
<dbReference type="Proteomes" id="UP000242188">
    <property type="component" value="Unassembled WGS sequence"/>
</dbReference>
<evidence type="ECO:0000256" key="6">
    <source>
        <dbReference type="RuleBase" id="RU003679"/>
    </source>
</evidence>
<evidence type="ECO:0000256" key="1">
    <source>
        <dbReference type="ARBA" id="ARBA00009809"/>
    </source>
</evidence>
<evidence type="ECO:0000259" key="8">
    <source>
        <dbReference type="Pfam" id="PF21317"/>
    </source>
</evidence>
<dbReference type="InterPro" id="IPR017853">
    <property type="entry name" value="GH"/>
</dbReference>
<evidence type="ECO:0000259" key="7">
    <source>
        <dbReference type="Pfam" id="PF01301"/>
    </source>
</evidence>
<dbReference type="InterPro" id="IPR008979">
    <property type="entry name" value="Galactose-bd-like_sf"/>
</dbReference>
<comment type="similarity">
    <text evidence="1 6">Belongs to the glycosyl hydrolase 35 family.</text>
</comment>
<dbReference type="PROSITE" id="PS01182">
    <property type="entry name" value="GLYCOSYL_HYDROL_F35"/>
    <property type="match status" value="1"/>
</dbReference>